<feature type="region of interest" description="Disordered" evidence="9">
    <location>
        <begin position="83"/>
        <end position="115"/>
    </location>
</feature>
<comment type="similarity">
    <text evidence="3">Belongs to the SQS1 family.</text>
</comment>
<name>A0A9P4Q0S7_9PEZI</name>
<feature type="domain" description="R3H" evidence="11">
    <location>
        <begin position="678"/>
        <end position="740"/>
    </location>
</feature>
<protein>
    <recommendedName>
        <fullName evidence="4">Protein SQS1</fullName>
    </recommendedName>
</protein>
<evidence type="ECO:0000313" key="13">
    <source>
        <dbReference type="Proteomes" id="UP000799441"/>
    </source>
</evidence>
<dbReference type="PROSITE" id="PS50174">
    <property type="entry name" value="G_PATCH"/>
    <property type="match status" value="1"/>
</dbReference>
<evidence type="ECO:0000259" key="10">
    <source>
        <dbReference type="PROSITE" id="PS50174"/>
    </source>
</evidence>
<dbReference type="InterPro" id="IPR034082">
    <property type="entry name" value="R3H_G-patch"/>
</dbReference>
<dbReference type="SMART" id="SM00393">
    <property type="entry name" value="R3H"/>
    <property type="match status" value="1"/>
</dbReference>
<feature type="compositionally biased region" description="Low complexity" evidence="9">
    <location>
        <begin position="229"/>
        <end position="244"/>
    </location>
</feature>
<dbReference type="PROSITE" id="PS51061">
    <property type="entry name" value="R3H"/>
    <property type="match status" value="1"/>
</dbReference>
<evidence type="ECO:0000256" key="9">
    <source>
        <dbReference type="SAM" id="MobiDB-lite"/>
    </source>
</evidence>
<feature type="region of interest" description="Disordered" evidence="9">
    <location>
        <begin position="603"/>
        <end position="630"/>
    </location>
</feature>
<keyword evidence="8" id="KW-0539">Nucleus</keyword>
<evidence type="ECO:0000256" key="8">
    <source>
        <dbReference type="ARBA" id="ARBA00023242"/>
    </source>
</evidence>
<dbReference type="OrthoDB" id="21470at2759"/>
<dbReference type="CDD" id="cd02646">
    <property type="entry name" value="R3H_G-patch"/>
    <property type="match status" value="1"/>
</dbReference>
<dbReference type="InterPro" id="IPR001374">
    <property type="entry name" value="R3H_dom"/>
</dbReference>
<evidence type="ECO:0000259" key="11">
    <source>
        <dbReference type="PROSITE" id="PS51061"/>
    </source>
</evidence>
<evidence type="ECO:0000256" key="5">
    <source>
        <dbReference type="ARBA" id="ARBA00022490"/>
    </source>
</evidence>
<feature type="region of interest" description="Disordered" evidence="9">
    <location>
        <begin position="130"/>
        <end position="152"/>
    </location>
</feature>
<dbReference type="SMART" id="SM00443">
    <property type="entry name" value="G_patch"/>
    <property type="match status" value="1"/>
</dbReference>
<gene>
    <name evidence="12" type="ORF">K431DRAFT_288600</name>
</gene>
<feature type="region of interest" description="Disordered" evidence="9">
    <location>
        <begin position="187"/>
        <end position="505"/>
    </location>
</feature>
<evidence type="ECO:0000313" key="12">
    <source>
        <dbReference type="EMBL" id="KAF2717385.1"/>
    </source>
</evidence>
<dbReference type="Pfam" id="PF01424">
    <property type="entry name" value="R3H"/>
    <property type="match status" value="1"/>
</dbReference>
<feature type="compositionally biased region" description="Low complexity" evidence="9">
    <location>
        <begin position="207"/>
        <end position="216"/>
    </location>
</feature>
<dbReference type="GO" id="GO:0005737">
    <property type="term" value="C:cytoplasm"/>
    <property type="evidence" value="ECO:0007669"/>
    <property type="project" value="UniProtKB-SubCell"/>
</dbReference>
<evidence type="ECO:0000256" key="1">
    <source>
        <dbReference type="ARBA" id="ARBA00004123"/>
    </source>
</evidence>
<keyword evidence="6" id="KW-0507">mRNA processing</keyword>
<evidence type="ECO:0000256" key="4">
    <source>
        <dbReference type="ARBA" id="ARBA00018964"/>
    </source>
</evidence>
<feature type="region of interest" description="Disordered" evidence="9">
    <location>
        <begin position="1"/>
        <end position="33"/>
    </location>
</feature>
<dbReference type="Pfam" id="PF01585">
    <property type="entry name" value="G-patch"/>
    <property type="match status" value="1"/>
</dbReference>
<dbReference type="GO" id="GO:0008380">
    <property type="term" value="P:RNA splicing"/>
    <property type="evidence" value="ECO:0007669"/>
    <property type="project" value="UniProtKB-KW"/>
</dbReference>
<feature type="compositionally biased region" description="Basic and acidic residues" evidence="9">
    <location>
        <begin position="294"/>
        <end position="303"/>
    </location>
</feature>
<dbReference type="InterPro" id="IPR051189">
    <property type="entry name" value="Splicing_assoc_domain"/>
</dbReference>
<feature type="compositionally biased region" description="Basic residues" evidence="9">
    <location>
        <begin position="377"/>
        <end position="390"/>
    </location>
</feature>
<dbReference type="SUPFAM" id="SSF82708">
    <property type="entry name" value="R3H domain"/>
    <property type="match status" value="1"/>
</dbReference>
<keyword evidence="13" id="KW-1185">Reference proteome</keyword>
<dbReference type="GO" id="GO:0003676">
    <property type="term" value="F:nucleic acid binding"/>
    <property type="evidence" value="ECO:0007669"/>
    <property type="project" value="UniProtKB-UniRule"/>
</dbReference>
<organism evidence="12 13">
    <name type="scientific">Polychaeton citri CBS 116435</name>
    <dbReference type="NCBI Taxonomy" id="1314669"/>
    <lineage>
        <taxon>Eukaryota</taxon>
        <taxon>Fungi</taxon>
        <taxon>Dikarya</taxon>
        <taxon>Ascomycota</taxon>
        <taxon>Pezizomycotina</taxon>
        <taxon>Dothideomycetes</taxon>
        <taxon>Dothideomycetidae</taxon>
        <taxon>Capnodiales</taxon>
        <taxon>Capnodiaceae</taxon>
        <taxon>Polychaeton</taxon>
    </lineage>
</organism>
<comment type="subcellular location">
    <subcellularLocation>
        <location evidence="2">Cytoplasm</location>
    </subcellularLocation>
    <subcellularLocation>
        <location evidence="1">Nucleus</location>
    </subcellularLocation>
</comment>
<dbReference type="Gene3D" id="3.30.1370.50">
    <property type="entry name" value="R3H-like domain"/>
    <property type="match status" value="1"/>
</dbReference>
<dbReference type="AlphaFoldDB" id="A0A9P4Q0S7"/>
<sequence>MAKNKKKGSTPRTKAKVKARAQTMDAPNAGQRTGFNPYIDECAFEDQPIHFRGFSGAAPRSKPGAAMPAPSVRLRHQAISFVSAAANTSVEEPPSPPNESQSQDDTIIGKLTIHESKEPELISELKVAPNLLSPLHTSPRNQVEEQEVEGAEVDADIIQDEMPGIVDLQPEETPLDALQFVIDTTGDPALNSKAATTTRKPLPRPASPAESTSSEEGVVFRGRGNAVNHPSRAASRASHAGPAPQTASALPNIFIQPPNTGRPPRNITDLPSAPTIPTPLSMAGLQNGGWITDSTRRKLEAEAGKAQPWVPAPEGSWWKNKSTPKPSAADLGWAEGDDIDLPTQTHQPTRGDSFRALQMDGQPSEDEFIALSSTNKGSRRSKKSRKKGNRALRATASSEEDEEAAARDYLENLAGNEEDPRDFMSLSNAALGGPSMVVDGKEIGEDEVLEHDDEEEDDLDDDSDVDESEDEEDDTFMDSSEFEEGLEYAEQQQWDDEEDLRQRRIERMEDEQLARLLQKQEELGIEGGELMIDDGIGMDTDYAFGDLDAARAGLDNVGRYSFSYSKAPGKKNGKGPTFPSASALADTLDQYGDAGFDIMDFDRPSIRPKKKGRKGTLPPELEALSDSDEREMLQDAWENDRLRKSMKKAEREELRSQGLLGAAGRKGRADLGQKYSQGMTDKQIMEEIREFLASGFETRAFPPMDKKDRKALHEVAAALGLKSKSQGSGKTRHTILTKTRRTLDYDAKTFADALGVFNGKPFYFKNMSLRGRINKSKGEPAMRPNRKARGGVSDVSLRNGEIVGAGAQEIGEDTFGHRMLQKMGWTKGQALGKDGEGLLVPVEQRMRTGKAGLG</sequence>
<keyword evidence="7" id="KW-0508">mRNA splicing</keyword>
<dbReference type="GO" id="GO:0005634">
    <property type="term" value="C:nucleus"/>
    <property type="evidence" value="ECO:0007669"/>
    <property type="project" value="UniProtKB-SubCell"/>
</dbReference>
<evidence type="ECO:0000256" key="3">
    <source>
        <dbReference type="ARBA" id="ARBA00010306"/>
    </source>
</evidence>
<feature type="compositionally biased region" description="Acidic residues" evidence="9">
    <location>
        <begin position="444"/>
        <end position="499"/>
    </location>
</feature>
<feature type="domain" description="G-patch" evidence="10">
    <location>
        <begin position="812"/>
        <end position="854"/>
    </location>
</feature>
<dbReference type="InterPro" id="IPR000467">
    <property type="entry name" value="G_patch_dom"/>
</dbReference>
<proteinExistence type="inferred from homology"/>
<keyword evidence="5" id="KW-0963">Cytoplasm</keyword>
<accession>A0A9P4Q0S7</accession>
<evidence type="ECO:0000256" key="7">
    <source>
        <dbReference type="ARBA" id="ARBA00023187"/>
    </source>
</evidence>
<comment type="caution">
    <text evidence="12">The sequence shown here is derived from an EMBL/GenBank/DDBJ whole genome shotgun (WGS) entry which is preliminary data.</text>
</comment>
<dbReference type="InterPro" id="IPR036867">
    <property type="entry name" value="R3H_dom_sf"/>
</dbReference>
<feature type="compositionally biased region" description="Basic residues" evidence="9">
    <location>
        <begin position="1"/>
        <end position="19"/>
    </location>
</feature>
<reference evidence="12" key="1">
    <citation type="journal article" date="2020" name="Stud. Mycol.">
        <title>101 Dothideomycetes genomes: a test case for predicting lifestyles and emergence of pathogens.</title>
        <authorList>
            <person name="Haridas S."/>
            <person name="Albert R."/>
            <person name="Binder M."/>
            <person name="Bloem J."/>
            <person name="Labutti K."/>
            <person name="Salamov A."/>
            <person name="Andreopoulos B."/>
            <person name="Baker S."/>
            <person name="Barry K."/>
            <person name="Bills G."/>
            <person name="Bluhm B."/>
            <person name="Cannon C."/>
            <person name="Castanera R."/>
            <person name="Culley D."/>
            <person name="Daum C."/>
            <person name="Ezra D."/>
            <person name="Gonzalez J."/>
            <person name="Henrissat B."/>
            <person name="Kuo A."/>
            <person name="Liang C."/>
            <person name="Lipzen A."/>
            <person name="Lutzoni F."/>
            <person name="Magnuson J."/>
            <person name="Mondo S."/>
            <person name="Nolan M."/>
            <person name="Ohm R."/>
            <person name="Pangilinan J."/>
            <person name="Park H.-J."/>
            <person name="Ramirez L."/>
            <person name="Alfaro M."/>
            <person name="Sun H."/>
            <person name="Tritt A."/>
            <person name="Yoshinaga Y."/>
            <person name="Zwiers L.-H."/>
            <person name="Turgeon B."/>
            <person name="Goodwin S."/>
            <person name="Spatafora J."/>
            <person name="Crous P."/>
            <person name="Grigoriev I."/>
        </authorList>
    </citation>
    <scope>NUCLEOTIDE SEQUENCE</scope>
    <source>
        <strain evidence="12">CBS 116435</strain>
    </source>
</reference>
<dbReference type="GO" id="GO:0006397">
    <property type="term" value="P:mRNA processing"/>
    <property type="evidence" value="ECO:0007669"/>
    <property type="project" value="UniProtKB-KW"/>
</dbReference>
<dbReference type="Proteomes" id="UP000799441">
    <property type="component" value="Unassembled WGS sequence"/>
</dbReference>
<evidence type="ECO:0000256" key="6">
    <source>
        <dbReference type="ARBA" id="ARBA00022664"/>
    </source>
</evidence>
<evidence type="ECO:0000256" key="2">
    <source>
        <dbReference type="ARBA" id="ARBA00004496"/>
    </source>
</evidence>
<dbReference type="EMBL" id="MU003845">
    <property type="protein sequence ID" value="KAF2717385.1"/>
    <property type="molecule type" value="Genomic_DNA"/>
</dbReference>
<dbReference type="PANTHER" id="PTHR14195">
    <property type="entry name" value="G PATCH DOMAIN CONTAINING PROTEIN 2"/>
    <property type="match status" value="1"/>
</dbReference>